<gene>
    <name evidence="1" type="ORF">RHMOL_Rhmol10G0121500</name>
</gene>
<sequence length="107" mass="12063">MTVTQYVVKFEELSRYAPNVVATEDKKARRFEWGLTTARRVVVAQAFTTYTGVVKCALWSKSEEADFKTRWRKATGSTGGPIRTQSPNNNRGPYPTKPFTPSQTNQA</sequence>
<comment type="caution">
    <text evidence="1">The sequence shown here is derived from an EMBL/GenBank/DDBJ whole genome shotgun (WGS) entry which is preliminary data.</text>
</comment>
<dbReference type="EMBL" id="CM046397">
    <property type="protein sequence ID" value="KAI8534756.1"/>
    <property type="molecule type" value="Genomic_DNA"/>
</dbReference>
<protein>
    <submittedName>
        <fullName evidence="1">Uncharacterized protein</fullName>
    </submittedName>
</protein>
<proteinExistence type="predicted"/>
<name>A0ACC0M2H5_RHOML</name>
<evidence type="ECO:0000313" key="2">
    <source>
        <dbReference type="Proteomes" id="UP001062846"/>
    </source>
</evidence>
<accession>A0ACC0M2H5</accession>
<keyword evidence="2" id="KW-1185">Reference proteome</keyword>
<dbReference type="Proteomes" id="UP001062846">
    <property type="component" value="Chromosome 10"/>
</dbReference>
<evidence type="ECO:0000313" key="1">
    <source>
        <dbReference type="EMBL" id="KAI8534756.1"/>
    </source>
</evidence>
<reference evidence="1" key="1">
    <citation type="submission" date="2022-02" db="EMBL/GenBank/DDBJ databases">
        <title>Plant Genome Project.</title>
        <authorList>
            <person name="Zhang R.-G."/>
        </authorList>
    </citation>
    <scope>NUCLEOTIDE SEQUENCE</scope>
    <source>
        <strain evidence="1">AT1</strain>
    </source>
</reference>
<organism evidence="1 2">
    <name type="scientific">Rhododendron molle</name>
    <name type="common">Chinese azalea</name>
    <name type="synonym">Azalea mollis</name>
    <dbReference type="NCBI Taxonomy" id="49168"/>
    <lineage>
        <taxon>Eukaryota</taxon>
        <taxon>Viridiplantae</taxon>
        <taxon>Streptophyta</taxon>
        <taxon>Embryophyta</taxon>
        <taxon>Tracheophyta</taxon>
        <taxon>Spermatophyta</taxon>
        <taxon>Magnoliopsida</taxon>
        <taxon>eudicotyledons</taxon>
        <taxon>Gunneridae</taxon>
        <taxon>Pentapetalae</taxon>
        <taxon>asterids</taxon>
        <taxon>Ericales</taxon>
        <taxon>Ericaceae</taxon>
        <taxon>Ericoideae</taxon>
        <taxon>Rhodoreae</taxon>
        <taxon>Rhododendron</taxon>
    </lineage>
</organism>